<organism evidence="8 9">
    <name type="scientific">Hevea brasiliensis</name>
    <name type="common">Para rubber tree</name>
    <name type="synonym">Siphonia brasiliensis</name>
    <dbReference type="NCBI Taxonomy" id="3981"/>
    <lineage>
        <taxon>Eukaryota</taxon>
        <taxon>Viridiplantae</taxon>
        <taxon>Streptophyta</taxon>
        <taxon>Embryophyta</taxon>
        <taxon>Tracheophyta</taxon>
        <taxon>Spermatophyta</taxon>
        <taxon>Magnoliopsida</taxon>
        <taxon>eudicotyledons</taxon>
        <taxon>Gunneridae</taxon>
        <taxon>Pentapetalae</taxon>
        <taxon>rosids</taxon>
        <taxon>fabids</taxon>
        <taxon>Malpighiales</taxon>
        <taxon>Euphorbiaceae</taxon>
        <taxon>Crotonoideae</taxon>
        <taxon>Micrandreae</taxon>
        <taxon>Hevea</taxon>
    </lineage>
</organism>
<evidence type="ECO:0000256" key="3">
    <source>
        <dbReference type="ARBA" id="ARBA00022525"/>
    </source>
</evidence>
<comment type="similarity">
    <text evidence="2">Belongs to the CLV3/ESR signal peptide family.</text>
</comment>
<dbReference type="Proteomes" id="UP001174677">
    <property type="component" value="Chromosome 15"/>
</dbReference>
<protein>
    <submittedName>
        <fullName evidence="8">Uncharacterized protein</fullName>
    </submittedName>
</protein>
<keyword evidence="5" id="KW-0325">Glycoprotein</keyword>
<keyword evidence="4 7" id="KW-0732">Signal</keyword>
<dbReference type="PANTHER" id="PTHR33869:SF24">
    <property type="entry name" value="CLAVATA3_ESR (CLE)-RELATED PROTEIN 33"/>
    <property type="match status" value="1"/>
</dbReference>
<dbReference type="PANTHER" id="PTHR33869">
    <property type="entry name" value="CLAVATA3/ESR (CLE)-RELATED PROTEIN 3"/>
    <property type="match status" value="1"/>
</dbReference>
<keyword evidence="9" id="KW-1185">Reference proteome</keyword>
<proteinExistence type="inferred from homology"/>
<evidence type="ECO:0000256" key="7">
    <source>
        <dbReference type="SAM" id="SignalP"/>
    </source>
</evidence>
<evidence type="ECO:0000256" key="5">
    <source>
        <dbReference type="ARBA" id="ARBA00023180"/>
    </source>
</evidence>
<comment type="subcellular location">
    <subcellularLocation>
        <location evidence="1">Secreted</location>
        <location evidence="1">Extracellular space</location>
    </subcellularLocation>
</comment>
<feature type="chain" id="PRO_5045639403" evidence="7">
    <location>
        <begin position="26"/>
        <end position="78"/>
    </location>
</feature>
<evidence type="ECO:0000256" key="2">
    <source>
        <dbReference type="ARBA" id="ARBA00005416"/>
    </source>
</evidence>
<comment type="caution">
    <text evidence="8">The sequence shown here is derived from an EMBL/GenBank/DDBJ whole genome shotgun (WGS) entry which is preliminary data.</text>
</comment>
<dbReference type="EMBL" id="JARPOI010000015">
    <property type="protein sequence ID" value="KAJ9153537.1"/>
    <property type="molecule type" value="Genomic_DNA"/>
</dbReference>
<keyword evidence="3" id="KW-0964">Secreted</keyword>
<reference evidence="8 9" key="1">
    <citation type="journal article" date="2023" name="Plant Biotechnol. J.">
        <title>Chromosome-level wild Hevea brasiliensis genome provides new tools for genomic-assisted breeding and valuable loci to elevate rubber yield.</title>
        <authorList>
            <person name="Cheng H."/>
            <person name="Song X."/>
            <person name="Hu Y."/>
            <person name="Wu T."/>
            <person name="Yang Q."/>
            <person name="An Z."/>
            <person name="Feng S."/>
            <person name="Deng Z."/>
            <person name="Wu W."/>
            <person name="Zeng X."/>
            <person name="Tu M."/>
            <person name="Wang X."/>
            <person name="Huang H."/>
        </authorList>
    </citation>
    <scope>NUCLEOTIDE SEQUENCE [LARGE SCALE GENOMIC DNA]</scope>
    <source>
        <strain evidence="8">MT/VB/25A 57/8</strain>
    </source>
</reference>
<feature type="signal peptide" evidence="7">
    <location>
        <begin position="1"/>
        <end position="25"/>
    </location>
</feature>
<evidence type="ECO:0000256" key="6">
    <source>
        <dbReference type="ARBA" id="ARBA00023278"/>
    </source>
</evidence>
<sequence>MGNNNLMSFLLCLVLVLLSFSRVENRPIHHFSHQRRITRSLIETAKEVLDESIRRQEMIGGFNESFRVSPGGPDPHHH</sequence>
<evidence type="ECO:0000256" key="4">
    <source>
        <dbReference type="ARBA" id="ARBA00022729"/>
    </source>
</evidence>
<evidence type="ECO:0000256" key="1">
    <source>
        <dbReference type="ARBA" id="ARBA00004239"/>
    </source>
</evidence>
<evidence type="ECO:0000313" key="9">
    <source>
        <dbReference type="Proteomes" id="UP001174677"/>
    </source>
</evidence>
<gene>
    <name evidence="8" type="ORF">P3X46_026964</name>
</gene>
<name>A0ABQ9KYL2_HEVBR</name>
<dbReference type="InterPro" id="IPR039616">
    <property type="entry name" value="CLE1-4"/>
</dbReference>
<evidence type="ECO:0000313" key="8">
    <source>
        <dbReference type="EMBL" id="KAJ9153537.1"/>
    </source>
</evidence>
<keyword evidence="6" id="KW-0379">Hydroxylation</keyword>
<accession>A0ABQ9KYL2</accession>